<evidence type="ECO:0000313" key="3">
    <source>
        <dbReference type="Proteomes" id="UP000265631"/>
    </source>
</evidence>
<comment type="caution">
    <text evidence="2">The sequence shown here is derived from an EMBL/GenBank/DDBJ whole genome shotgun (WGS) entry which is preliminary data.</text>
</comment>
<proteinExistence type="predicted"/>
<feature type="region of interest" description="Disordered" evidence="1">
    <location>
        <begin position="21"/>
        <end position="87"/>
    </location>
</feature>
<evidence type="ECO:0000313" key="2">
    <source>
        <dbReference type="EMBL" id="RFN55660.1"/>
    </source>
</evidence>
<feature type="compositionally biased region" description="Acidic residues" evidence="1">
    <location>
        <begin position="33"/>
        <end position="68"/>
    </location>
</feature>
<reference evidence="2 3" key="1">
    <citation type="journal article" date="2018" name="PLoS Pathog.">
        <title>Evolution of structural diversity of trichothecenes, a family of toxins produced by plant pathogenic and entomopathogenic fungi.</title>
        <authorList>
            <person name="Proctor R.H."/>
            <person name="McCormick S.P."/>
            <person name="Kim H.S."/>
            <person name="Cardoza R.E."/>
            <person name="Stanley A.M."/>
            <person name="Lindo L."/>
            <person name="Kelly A."/>
            <person name="Brown D.W."/>
            <person name="Lee T."/>
            <person name="Vaughan M.M."/>
            <person name="Alexander N.J."/>
            <person name="Busman M."/>
            <person name="Gutierrez S."/>
        </authorList>
    </citation>
    <scope>NUCLEOTIDE SEQUENCE [LARGE SCALE GENOMIC DNA]</scope>
    <source>
        <strain evidence="2 3">NRRL 13405</strain>
    </source>
</reference>
<dbReference type="AlphaFoldDB" id="A0A395N702"/>
<sequence>MERQGNPLAGTCSSVIGGQFIRGSLNNRPCQESDAEDGTEDGETDDENVEAWEPDDDEDDEDRESDYDDSGHYNGFDEYAAGTHQDTSSGYQLCVTLTASLDFPQTVRDSNSLDSTAQNCQQ</sequence>
<keyword evidence="3" id="KW-1185">Reference proteome</keyword>
<protein>
    <submittedName>
        <fullName evidence="2">Uncharacterized protein</fullName>
    </submittedName>
</protein>
<dbReference type="Proteomes" id="UP000265631">
    <property type="component" value="Unassembled WGS sequence"/>
</dbReference>
<gene>
    <name evidence="2" type="ORF">FIE12Z_57</name>
</gene>
<evidence type="ECO:0000256" key="1">
    <source>
        <dbReference type="SAM" id="MobiDB-lite"/>
    </source>
</evidence>
<dbReference type="EMBL" id="PXXK01000003">
    <property type="protein sequence ID" value="RFN55660.1"/>
    <property type="molecule type" value="Genomic_DNA"/>
</dbReference>
<name>A0A395N702_9HYPO</name>
<accession>A0A395N702</accession>
<organism evidence="2 3">
    <name type="scientific">Fusarium flagelliforme</name>
    <dbReference type="NCBI Taxonomy" id="2675880"/>
    <lineage>
        <taxon>Eukaryota</taxon>
        <taxon>Fungi</taxon>
        <taxon>Dikarya</taxon>
        <taxon>Ascomycota</taxon>
        <taxon>Pezizomycotina</taxon>
        <taxon>Sordariomycetes</taxon>
        <taxon>Hypocreomycetidae</taxon>
        <taxon>Hypocreales</taxon>
        <taxon>Nectriaceae</taxon>
        <taxon>Fusarium</taxon>
        <taxon>Fusarium incarnatum-equiseti species complex</taxon>
    </lineage>
</organism>
<dbReference type="STRING" id="2594813.A0A395N702"/>